<dbReference type="KEGG" id="hbs:IPV69_00415"/>
<dbReference type="AlphaFoldDB" id="A0A7M2WWU9"/>
<evidence type="ECO:0000256" key="1">
    <source>
        <dbReference type="SAM" id="MobiDB-lite"/>
    </source>
</evidence>
<dbReference type="RefSeq" id="WP_206292933.1">
    <property type="nucleotide sequence ID" value="NZ_CP063458.1"/>
</dbReference>
<feature type="transmembrane region" description="Helical" evidence="2">
    <location>
        <begin position="185"/>
        <end position="203"/>
    </location>
</feature>
<keyword evidence="2" id="KW-1133">Transmembrane helix</keyword>
<protein>
    <submittedName>
        <fullName evidence="3">Uncharacterized protein</fullName>
    </submittedName>
</protein>
<name>A0A7M2WWU9_9BACT</name>
<reference evidence="3 4" key="1">
    <citation type="submission" date="2020-10" db="EMBL/GenBank/DDBJ databases">
        <title>Wide distribution of Phycisphaera-like planctomycetes from WD2101 soil group in peatlands and genome analysis of the first cultivated representative.</title>
        <authorList>
            <person name="Dedysh S.N."/>
            <person name="Beletsky A.V."/>
            <person name="Ivanova A."/>
            <person name="Kulichevskaya I.S."/>
            <person name="Suzina N.E."/>
            <person name="Philippov D.A."/>
            <person name="Rakitin A.L."/>
            <person name="Mardanov A.V."/>
            <person name="Ravin N.V."/>
        </authorList>
    </citation>
    <scope>NUCLEOTIDE SEQUENCE [LARGE SCALE GENOMIC DNA]</scope>
    <source>
        <strain evidence="3 4">M1803</strain>
    </source>
</reference>
<evidence type="ECO:0000313" key="3">
    <source>
        <dbReference type="EMBL" id="QOV89873.1"/>
    </source>
</evidence>
<gene>
    <name evidence="3" type="ORF">IPV69_00415</name>
</gene>
<feature type="transmembrane region" description="Helical" evidence="2">
    <location>
        <begin position="209"/>
        <end position="237"/>
    </location>
</feature>
<accession>A0A7M2WWU9</accession>
<evidence type="ECO:0000313" key="4">
    <source>
        <dbReference type="Proteomes" id="UP000593765"/>
    </source>
</evidence>
<keyword evidence="2" id="KW-0812">Transmembrane</keyword>
<keyword evidence="2" id="KW-0472">Membrane</keyword>
<proteinExistence type="predicted"/>
<evidence type="ECO:0000256" key="2">
    <source>
        <dbReference type="SAM" id="Phobius"/>
    </source>
</evidence>
<dbReference type="Proteomes" id="UP000593765">
    <property type="component" value="Chromosome"/>
</dbReference>
<keyword evidence="4" id="KW-1185">Reference proteome</keyword>
<organism evidence="3 4">
    <name type="scientific">Humisphaera borealis</name>
    <dbReference type="NCBI Taxonomy" id="2807512"/>
    <lineage>
        <taxon>Bacteria</taxon>
        <taxon>Pseudomonadati</taxon>
        <taxon>Planctomycetota</taxon>
        <taxon>Phycisphaerae</taxon>
        <taxon>Tepidisphaerales</taxon>
        <taxon>Tepidisphaeraceae</taxon>
        <taxon>Humisphaera</taxon>
    </lineage>
</organism>
<feature type="region of interest" description="Disordered" evidence="1">
    <location>
        <begin position="103"/>
        <end position="126"/>
    </location>
</feature>
<dbReference type="EMBL" id="CP063458">
    <property type="protein sequence ID" value="QOV89873.1"/>
    <property type="molecule type" value="Genomic_DNA"/>
</dbReference>
<sequence>MKKFTCGHCGGRIAVTPRNLGKLVTCPECGKATHPLAADILAAAGEGTPKSGSRPGPPTPALSPELFQRSCENCGRQIGRLEPLQVWDNHLVCPDCHDKLAAPKPSPKPAKARAGRGKQESLPALAESSSASVPVIVERAQLPVAPSPMTGVSIDTAAMRVAVGRVAGAASAVASLPPLQLKHRLLILLAVICCAGVGIYGALTLLRDLAGLITTIALILLAATALVGLIKTGLMLVGRWRTMPKKNAATGSTTEIVTTEGKS</sequence>
<feature type="region of interest" description="Disordered" evidence="1">
    <location>
        <begin position="45"/>
        <end position="64"/>
    </location>
</feature>